<protein>
    <submittedName>
        <fullName evidence="1">Uncharacterized protein</fullName>
    </submittedName>
</protein>
<dbReference type="Proteomes" id="UP000004090">
    <property type="component" value="Unassembled WGS sequence"/>
</dbReference>
<dbReference type="AlphaFoldDB" id="A8R817"/>
<dbReference type="GeneID" id="92792361"/>
<organism evidence="1 2">
    <name type="scientific">Amedibacillus dolichus DSM 3991</name>
    <dbReference type="NCBI Taxonomy" id="428127"/>
    <lineage>
        <taxon>Bacteria</taxon>
        <taxon>Bacillati</taxon>
        <taxon>Bacillota</taxon>
        <taxon>Erysipelotrichia</taxon>
        <taxon>Erysipelotrichales</taxon>
        <taxon>Erysipelotrichaceae</taxon>
        <taxon>Amedibacillus</taxon>
    </lineage>
</organism>
<comment type="caution">
    <text evidence="1">The sequence shown here is derived from an EMBL/GenBank/DDBJ whole genome shotgun (WGS) entry which is preliminary data.</text>
</comment>
<gene>
    <name evidence="1" type="ORF">EUBDOL_00150</name>
</gene>
<evidence type="ECO:0000313" key="1">
    <source>
        <dbReference type="EMBL" id="EDP12241.1"/>
    </source>
</evidence>
<name>A8R817_9FIRM</name>
<evidence type="ECO:0000313" key="2">
    <source>
        <dbReference type="Proteomes" id="UP000004090"/>
    </source>
</evidence>
<dbReference type="RefSeq" id="WP_004797342.1">
    <property type="nucleotide sequence ID" value="NZ_DS483460.1"/>
</dbReference>
<proteinExistence type="predicted"/>
<dbReference type="HOGENOM" id="CLU_1934856_0_0_9"/>
<accession>A8R817</accession>
<reference evidence="1 2" key="1">
    <citation type="submission" date="2007-09" db="EMBL/GenBank/DDBJ databases">
        <title>Draft genome sequence of Eubacterium dolichum (DSM 3991).</title>
        <authorList>
            <person name="Sudarsanam P."/>
            <person name="Ley R."/>
            <person name="Guruge J."/>
            <person name="Turnbaugh P.J."/>
            <person name="Mahowald M."/>
            <person name="Liep D."/>
            <person name="Gordon J."/>
        </authorList>
    </citation>
    <scope>NUCLEOTIDE SEQUENCE [LARGE SCALE GENOMIC DNA]</scope>
    <source>
        <strain evidence="1 2">DSM 3991</strain>
    </source>
</reference>
<dbReference type="EMBL" id="ABAW02000010">
    <property type="protein sequence ID" value="EDP12241.1"/>
    <property type="molecule type" value="Genomic_DNA"/>
</dbReference>
<sequence length="130" mass="14565">MFVTIFPTQPINILAKAENGVIVDDTQTDQALDHYFTFSDATDSTGKKGWAADTKEVINGSHEAKTQHWVWTQDQEEAKKHTYTFTFKGTGVKLYGVKNDNQNSFQLDNGNVETLTINGSANQITTLYEK</sequence>
<reference evidence="1 2" key="2">
    <citation type="submission" date="2007-09" db="EMBL/GenBank/DDBJ databases">
        <authorList>
            <person name="Fulton L."/>
            <person name="Clifton S."/>
            <person name="Fulton B."/>
            <person name="Xu J."/>
            <person name="Minx P."/>
            <person name="Pepin K.H."/>
            <person name="Johnson M."/>
            <person name="Thiruvilangam P."/>
            <person name="Bhonagiri V."/>
            <person name="Nash W.E."/>
            <person name="Mardis E.R."/>
            <person name="Wilson R.K."/>
        </authorList>
    </citation>
    <scope>NUCLEOTIDE SEQUENCE [LARGE SCALE GENOMIC DNA]</scope>
    <source>
        <strain evidence="1 2">DSM 3991</strain>
    </source>
</reference>